<reference evidence="2 3" key="1">
    <citation type="submission" date="2018-06" db="EMBL/GenBank/DDBJ databases">
        <title>Genomic Encyclopedia of Type Strains, Phase III (KMG-III): the genomes of soil and plant-associated and newly described type strains.</title>
        <authorList>
            <person name="Whitman W."/>
        </authorList>
    </citation>
    <scope>NUCLEOTIDE SEQUENCE [LARGE SCALE GENOMIC DNA]</scope>
    <source>
        <strain evidence="2 3">LMG 23644</strain>
    </source>
</reference>
<dbReference type="EMBL" id="QLTK01000001">
    <property type="protein sequence ID" value="RAS38842.1"/>
    <property type="molecule type" value="Genomic_DNA"/>
</dbReference>
<dbReference type="Proteomes" id="UP000248918">
    <property type="component" value="Unassembled WGS sequence"/>
</dbReference>
<accession>A0A329CXZ2</accession>
<dbReference type="AlphaFoldDB" id="A0A329CXZ2"/>
<sequence>MSVVASTRSSSPGLFAPLDTPTAPTRPTADGEAPPRQTRQSPLDTLRSLLPTAGGRHKAGGLPSQSAIPHRATAHALGSFQRHADLHGAANSVTRHTAVNSKTHHRIGTQERFAPTAAGAPPSTGKTAPRGIEYAHLLARYEGSARGRTVPSDSGNAGKFAALQIETMRGAPHGAASFEAAQPALGAKITALPAREQDYYRGAQAAFVARYECAGTSAARDQIARHFQAFAKTIDHVYRQTHEDPAKRVRSEFNPPYGAANLGKEGKRANALLERCRHRFERAQTPQLREAAFARAVRIKHDMQMRIGALADHALDETRQRWQQACATVEHALTDAGALQFGDPYDREMAFSRLEYFANKVFTSPENARAFKEMQQKDPARFAVLAQWEADVQNRTTWARQSISSNPFRRAFPVPEVPKNYLDVDENTLPTVRSGQSLLDRYQLLRRDHASAHELYHAALQRGPIKENYIAARMPPEPDWQQELEEVVCRLLLAPVPFGGVLADEFGPKSPMSDDVRTGIKVVCGLLGQSGLGPLQNFPEYSAALTHR</sequence>
<dbReference type="RefSeq" id="WP_146749710.1">
    <property type="nucleotide sequence ID" value="NZ_CADFFP010000004.1"/>
</dbReference>
<name>A0A329CXZ2_9BURK</name>
<feature type="compositionally biased region" description="Polar residues" evidence="1">
    <location>
        <begin position="1"/>
        <end position="12"/>
    </location>
</feature>
<protein>
    <submittedName>
        <fullName evidence="2">Uncharacterized protein</fullName>
    </submittedName>
</protein>
<proteinExistence type="predicted"/>
<gene>
    <name evidence="2" type="ORF">BX591_101172</name>
</gene>
<evidence type="ECO:0000313" key="2">
    <source>
        <dbReference type="EMBL" id="RAS38842.1"/>
    </source>
</evidence>
<feature type="compositionally biased region" description="Low complexity" evidence="1">
    <location>
        <begin position="16"/>
        <end position="28"/>
    </location>
</feature>
<evidence type="ECO:0000313" key="3">
    <source>
        <dbReference type="Proteomes" id="UP000248918"/>
    </source>
</evidence>
<dbReference type="OrthoDB" id="9007202at2"/>
<feature type="region of interest" description="Disordered" evidence="1">
    <location>
        <begin position="1"/>
        <end position="43"/>
    </location>
</feature>
<comment type="caution">
    <text evidence="2">The sequence shown here is derived from an EMBL/GenBank/DDBJ whole genome shotgun (WGS) entry which is preliminary data.</text>
</comment>
<organism evidence="2 3">
    <name type="scientific">Paraburkholderia bryophila</name>
    <dbReference type="NCBI Taxonomy" id="420952"/>
    <lineage>
        <taxon>Bacteria</taxon>
        <taxon>Pseudomonadati</taxon>
        <taxon>Pseudomonadota</taxon>
        <taxon>Betaproteobacteria</taxon>
        <taxon>Burkholderiales</taxon>
        <taxon>Burkholderiaceae</taxon>
        <taxon>Paraburkholderia</taxon>
    </lineage>
</organism>
<evidence type="ECO:0000256" key="1">
    <source>
        <dbReference type="SAM" id="MobiDB-lite"/>
    </source>
</evidence>